<protein>
    <submittedName>
        <fullName evidence="3">Sulfite exporter TauE/SafE family protein</fullName>
    </submittedName>
</protein>
<feature type="transmembrane region" description="Helical" evidence="1">
    <location>
        <begin position="204"/>
        <end position="225"/>
    </location>
</feature>
<keyword evidence="4" id="KW-1185">Reference proteome</keyword>
<evidence type="ECO:0000256" key="1">
    <source>
        <dbReference type="SAM" id="Phobius"/>
    </source>
</evidence>
<keyword evidence="1" id="KW-1133">Transmembrane helix</keyword>
<organism evidence="3 4">
    <name type="scientific">Sediminicurvatus halobius</name>
    <dbReference type="NCBI Taxonomy" id="2182432"/>
    <lineage>
        <taxon>Bacteria</taxon>
        <taxon>Pseudomonadati</taxon>
        <taxon>Pseudomonadota</taxon>
        <taxon>Gammaproteobacteria</taxon>
        <taxon>Chromatiales</taxon>
        <taxon>Ectothiorhodospiraceae</taxon>
        <taxon>Sediminicurvatus</taxon>
    </lineage>
</organism>
<keyword evidence="1" id="KW-0472">Membrane</keyword>
<gene>
    <name evidence="3" type="ORF">DEM34_11960</name>
</gene>
<dbReference type="EMBL" id="QFFI01000018">
    <property type="protein sequence ID" value="PWG62492.1"/>
    <property type="molecule type" value="Genomic_DNA"/>
</dbReference>
<reference evidence="3 4" key="1">
    <citation type="submission" date="2018-05" db="EMBL/GenBank/DDBJ databases">
        <title>Spiribacter halobius sp. nov., a moderately halophilic bacterium isolated from marine solar saltern.</title>
        <authorList>
            <person name="Zheng W.-S."/>
            <person name="Lu D.-C."/>
            <person name="Du Z.-J."/>
        </authorList>
    </citation>
    <scope>NUCLEOTIDE SEQUENCE [LARGE SCALE GENOMIC DNA]</scope>
    <source>
        <strain evidence="3 4">E85</strain>
    </source>
</reference>
<evidence type="ECO:0000313" key="4">
    <source>
        <dbReference type="Proteomes" id="UP000245474"/>
    </source>
</evidence>
<feature type="transmembrane region" description="Helical" evidence="1">
    <location>
        <begin position="55"/>
        <end position="78"/>
    </location>
</feature>
<accession>A0A2U2N098</accession>
<dbReference type="PANTHER" id="PTHR42208:SF1">
    <property type="entry name" value="HEAVY METAL TRANSPORTER"/>
    <property type="match status" value="1"/>
</dbReference>
<name>A0A2U2N098_9GAMM</name>
<proteinExistence type="predicted"/>
<dbReference type="OrthoDB" id="9798690at2"/>
<dbReference type="AlphaFoldDB" id="A0A2U2N098"/>
<keyword evidence="1" id="KW-0812">Transmembrane</keyword>
<feature type="transmembrane region" description="Helical" evidence="1">
    <location>
        <begin position="85"/>
        <end position="105"/>
    </location>
</feature>
<dbReference type="Proteomes" id="UP000245474">
    <property type="component" value="Unassembled WGS sequence"/>
</dbReference>
<dbReference type="PANTHER" id="PTHR42208">
    <property type="entry name" value="HEAVY METAL TRANSPORTER-RELATED"/>
    <property type="match status" value="1"/>
</dbReference>
<feature type="transmembrane region" description="Helical" evidence="1">
    <location>
        <begin position="134"/>
        <end position="154"/>
    </location>
</feature>
<comment type="caution">
    <text evidence="3">The sequence shown here is derived from an EMBL/GenBank/DDBJ whole genome shotgun (WGS) entry which is preliminary data.</text>
</comment>
<feature type="domain" description="Urease accessory protein UreH-like transmembrane" evidence="2">
    <location>
        <begin position="12"/>
        <end position="214"/>
    </location>
</feature>
<sequence length="228" mass="22266">MTPADPTLLAGLVAGLAGSGHCLGMCGGISAALGGAAAPGGRGFACVLGYNTGRVLSYTLIGALAGLLGAGIGAGLGAAAPALRLLAAALMMLVGVQLVTGWRLLAPLENAGLRLWQYIAPLARRCMPVRHPGMAIALGALWGWLPCGLVYAMALTAAGLGSAGQGAGFMLAFGLGTIPAMAALGATGGRLGRVLGHAGLRRSAGLAVVLLGAWTAVFPLQGLLAGGH</sequence>
<dbReference type="Pfam" id="PF13386">
    <property type="entry name" value="DsbD_2"/>
    <property type="match status" value="1"/>
</dbReference>
<feature type="transmembrane region" description="Helical" evidence="1">
    <location>
        <begin position="166"/>
        <end position="184"/>
    </location>
</feature>
<dbReference type="RefSeq" id="WP_109679050.1">
    <property type="nucleotide sequence ID" value="NZ_CP086615.1"/>
</dbReference>
<evidence type="ECO:0000313" key="3">
    <source>
        <dbReference type="EMBL" id="PWG62492.1"/>
    </source>
</evidence>
<dbReference type="InterPro" id="IPR039447">
    <property type="entry name" value="UreH-like_TM_dom"/>
</dbReference>
<evidence type="ECO:0000259" key="2">
    <source>
        <dbReference type="Pfam" id="PF13386"/>
    </source>
</evidence>